<keyword evidence="6" id="KW-0378">Hydrolase</keyword>
<reference evidence="12 13" key="1">
    <citation type="submission" date="2017-03" db="EMBL/GenBank/DDBJ databases">
        <title>Genome analysis of strain PAMC 26510.</title>
        <authorList>
            <person name="Oh H.-M."/>
            <person name="Yang J.-A."/>
        </authorList>
    </citation>
    <scope>NUCLEOTIDE SEQUENCE [LARGE SCALE GENOMIC DNA]</scope>
    <source>
        <strain evidence="12 13">PAMC 26510</strain>
    </source>
</reference>
<dbReference type="RefSeq" id="WP_082779135.1">
    <property type="nucleotide sequence ID" value="NZ_NBTY01000144.1"/>
</dbReference>
<dbReference type="PANTHER" id="PTHR33693:SF9">
    <property type="entry name" value="TYPE-4 URACIL-DNA GLYCOSYLASE"/>
    <property type="match status" value="1"/>
</dbReference>
<dbReference type="Pfam" id="PF13566">
    <property type="entry name" value="DUF4130"/>
    <property type="match status" value="1"/>
</dbReference>
<keyword evidence="5" id="KW-0227">DNA damage</keyword>
<dbReference type="PANTHER" id="PTHR33693">
    <property type="entry name" value="TYPE-5 URACIL-DNA GLYCOSYLASE"/>
    <property type="match status" value="1"/>
</dbReference>
<dbReference type="SMART" id="SM00987">
    <property type="entry name" value="UreE_C"/>
    <property type="match status" value="1"/>
</dbReference>
<dbReference type="InterPro" id="IPR036895">
    <property type="entry name" value="Uracil-DNA_glycosylase-like_sf"/>
</dbReference>
<dbReference type="GO" id="GO:0046872">
    <property type="term" value="F:metal ion binding"/>
    <property type="evidence" value="ECO:0007669"/>
    <property type="project" value="UniProtKB-KW"/>
</dbReference>
<evidence type="ECO:0000256" key="2">
    <source>
        <dbReference type="ARBA" id="ARBA00019403"/>
    </source>
</evidence>
<keyword evidence="8" id="KW-0411">Iron-sulfur</keyword>
<dbReference type="NCBIfam" id="TIGR03914">
    <property type="entry name" value="UDG_fam_dom"/>
    <property type="match status" value="1"/>
</dbReference>
<dbReference type="AlphaFoldDB" id="A0A242MGF4"/>
<comment type="similarity">
    <text evidence="1">Belongs to the uracil-DNA glycosylase (UDG) superfamily. Type 4 (UDGa) family.</text>
</comment>
<organism evidence="12 13">
    <name type="scientific">Caballeronia sordidicola</name>
    <name type="common">Burkholderia sordidicola</name>
    <dbReference type="NCBI Taxonomy" id="196367"/>
    <lineage>
        <taxon>Bacteria</taxon>
        <taxon>Pseudomonadati</taxon>
        <taxon>Pseudomonadota</taxon>
        <taxon>Betaproteobacteria</taxon>
        <taxon>Burkholderiales</taxon>
        <taxon>Burkholderiaceae</taxon>
        <taxon>Caballeronia</taxon>
    </lineage>
</organism>
<comment type="caution">
    <text evidence="12">The sequence shown here is derived from an EMBL/GenBank/DDBJ whole genome shotgun (WGS) entry which is preliminary data.</text>
</comment>
<evidence type="ECO:0000313" key="13">
    <source>
        <dbReference type="Proteomes" id="UP000194546"/>
    </source>
</evidence>
<keyword evidence="7" id="KW-0408">Iron</keyword>
<dbReference type="InterPro" id="IPR005273">
    <property type="entry name" value="Ura-DNA_glyco_family4"/>
</dbReference>
<evidence type="ECO:0000256" key="6">
    <source>
        <dbReference type="ARBA" id="ARBA00022801"/>
    </source>
</evidence>
<evidence type="ECO:0000259" key="11">
    <source>
        <dbReference type="SMART" id="SM00986"/>
    </source>
</evidence>
<feature type="domain" description="Uracil-DNA glycosylase-like" evidence="11">
    <location>
        <begin position="311"/>
        <end position="461"/>
    </location>
</feature>
<dbReference type="Pfam" id="PF03167">
    <property type="entry name" value="UDG"/>
    <property type="match status" value="1"/>
</dbReference>
<evidence type="ECO:0000256" key="7">
    <source>
        <dbReference type="ARBA" id="ARBA00023004"/>
    </source>
</evidence>
<name>A0A242MGF4_CABSO</name>
<keyword evidence="9" id="KW-0234">DNA repair</keyword>
<dbReference type="Proteomes" id="UP000194546">
    <property type="component" value="Unassembled WGS sequence"/>
</dbReference>
<dbReference type="Gene3D" id="3.40.470.10">
    <property type="entry name" value="Uracil-DNA glycosylase-like domain"/>
    <property type="match status" value="1"/>
</dbReference>
<evidence type="ECO:0000256" key="5">
    <source>
        <dbReference type="ARBA" id="ARBA00022763"/>
    </source>
</evidence>
<dbReference type="InterPro" id="IPR051536">
    <property type="entry name" value="UDG_Type-4/5"/>
</dbReference>
<evidence type="ECO:0000256" key="3">
    <source>
        <dbReference type="ARBA" id="ARBA00022485"/>
    </source>
</evidence>
<dbReference type="GO" id="GO:0006281">
    <property type="term" value="P:DNA repair"/>
    <property type="evidence" value="ECO:0007669"/>
    <property type="project" value="UniProtKB-KW"/>
</dbReference>
<evidence type="ECO:0000256" key="10">
    <source>
        <dbReference type="SAM" id="MobiDB-lite"/>
    </source>
</evidence>
<dbReference type="EMBL" id="NBTY01000144">
    <property type="protein sequence ID" value="OTP70038.1"/>
    <property type="molecule type" value="Genomic_DNA"/>
</dbReference>
<dbReference type="NCBIfam" id="TIGR03915">
    <property type="entry name" value="SAM_7_link_chp"/>
    <property type="match status" value="1"/>
</dbReference>
<dbReference type="GO" id="GO:0051539">
    <property type="term" value="F:4 iron, 4 sulfur cluster binding"/>
    <property type="evidence" value="ECO:0007669"/>
    <property type="project" value="UniProtKB-KW"/>
</dbReference>
<evidence type="ECO:0000256" key="8">
    <source>
        <dbReference type="ARBA" id="ARBA00023014"/>
    </source>
</evidence>
<protein>
    <recommendedName>
        <fullName evidence="2">Type-4 uracil-DNA glycosylase</fullName>
    </recommendedName>
</protein>
<evidence type="ECO:0000256" key="4">
    <source>
        <dbReference type="ARBA" id="ARBA00022723"/>
    </source>
</evidence>
<accession>A0A242MGF4</accession>
<sequence length="512" mass="56697">MRTVVIDGEYASWRAAALSALAEKLPPELIEWREISDHTASDPSLFDAEKPPGLPSDAPVLSISKTFATLLKEAASFRDSERWAFLYKLIWRWSQGDRAVESAADQDGVRLHKMAKSVRRAQHDMIAYVRFRKRDPALGAPEYVAWYEPDHDVLAWSADHFAQRMGRSSWMITTPHGAAMWSGTELRIERRPAIAADHLPENEDDAEKLWLTYYKSTFNPARLNETALHQHMPVRFWKGLPEGPLIPQMISEARSGAGKVAQASGVGALSLTSGKAIIMEAEKAQPARHATTSLDACRRCELWREATQAVQGEGPVQAAIMLVGEQPGDQEDLKGRPFVGPAGQLLDSAMQRSGLDRADVYMTNAVKHFKWEPRGKRRLHKTPAQREVDACSVWLEQELATVRPRVIVALGATALHSLVGKQATLGSHLDKTLPFNGGWLVTTYHPSFALRQQDEIARDRAVDVIVSALERAQTLASAAAPDATGFRSPGRSSRDDRRDDDPEASDICALIP</sequence>
<dbReference type="InterPro" id="IPR025404">
    <property type="entry name" value="DUF4130"/>
</dbReference>
<gene>
    <name evidence="12" type="ORF">PAMC26510_26190</name>
</gene>
<evidence type="ECO:0000313" key="12">
    <source>
        <dbReference type="EMBL" id="OTP70038.1"/>
    </source>
</evidence>
<dbReference type="InterPro" id="IPR023875">
    <property type="entry name" value="DNA_repair_put"/>
</dbReference>
<evidence type="ECO:0000256" key="1">
    <source>
        <dbReference type="ARBA" id="ARBA00006521"/>
    </source>
</evidence>
<dbReference type="InterPro" id="IPR005122">
    <property type="entry name" value="Uracil-DNA_glycosylase-like"/>
</dbReference>
<proteinExistence type="inferred from homology"/>
<dbReference type="SMART" id="SM00986">
    <property type="entry name" value="UDG"/>
    <property type="match status" value="1"/>
</dbReference>
<keyword evidence="4" id="KW-0479">Metal-binding</keyword>
<dbReference type="NCBIfam" id="TIGR00758">
    <property type="entry name" value="UDG_fam4"/>
    <property type="match status" value="1"/>
</dbReference>
<evidence type="ECO:0000256" key="9">
    <source>
        <dbReference type="ARBA" id="ARBA00023204"/>
    </source>
</evidence>
<feature type="region of interest" description="Disordered" evidence="10">
    <location>
        <begin position="477"/>
        <end position="512"/>
    </location>
</feature>
<dbReference type="CDD" id="cd10030">
    <property type="entry name" value="UDG-F4_TTUDGA_SPO1dp_like"/>
    <property type="match status" value="1"/>
</dbReference>
<keyword evidence="3" id="KW-0004">4Fe-4S</keyword>
<dbReference type="GO" id="GO:0097506">
    <property type="term" value="F:deaminated base DNA N-glycosylase activity"/>
    <property type="evidence" value="ECO:0007669"/>
    <property type="project" value="UniProtKB-ARBA"/>
</dbReference>
<dbReference type="SUPFAM" id="SSF52141">
    <property type="entry name" value="Uracil-DNA glycosylase-like"/>
    <property type="match status" value="1"/>
</dbReference>